<dbReference type="InterPro" id="IPR037062">
    <property type="entry name" value="Malic_N_dom_sf"/>
</dbReference>
<evidence type="ECO:0000256" key="6">
    <source>
        <dbReference type="PIRSR" id="PIRSR000106-2"/>
    </source>
</evidence>
<dbReference type="PIRSF" id="PIRSF000106">
    <property type="entry name" value="ME"/>
    <property type="match status" value="1"/>
</dbReference>
<feature type="binding site" evidence="7">
    <location>
        <position position="133"/>
    </location>
    <ligand>
        <name>a divalent metal cation</name>
        <dbReference type="ChEBI" id="CHEBI:60240"/>
    </ligand>
</feature>
<feature type="binding site" evidence="7">
    <location>
        <position position="159"/>
    </location>
    <ligand>
        <name>a divalent metal cation</name>
        <dbReference type="ChEBI" id="CHEBI:60240"/>
    </ligand>
</feature>
<proteinExistence type="inferred from homology"/>
<evidence type="ECO:0000259" key="9">
    <source>
        <dbReference type="SMART" id="SM01274"/>
    </source>
</evidence>
<dbReference type="AlphaFoldDB" id="A0AA46AJJ9"/>
<dbReference type="InterPro" id="IPR036291">
    <property type="entry name" value="NAD(P)-bd_dom_sf"/>
</dbReference>
<dbReference type="InterPro" id="IPR045213">
    <property type="entry name" value="Malic_NAD-bd_bact_type"/>
</dbReference>
<dbReference type="RefSeq" id="WP_283409891.1">
    <property type="nucleotide sequence ID" value="NZ_FXUF01000010.1"/>
</dbReference>
<keyword evidence="3 7" id="KW-0479">Metal-binding</keyword>
<dbReference type="PANTHER" id="PTHR43237">
    <property type="entry name" value="NADP-DEPENDENT MALIC ENZYME"/>
    <property type="match status" value="1"/>
</dbReference>
<dbReference type="PROSITE" id="PS00331">
    <property type="entry name" value="MALIC_ENZYMES"/>
    <property type="match status" value="1"/>
</dbReference>
<feature type="active site" description="Proton donor" evidence="5">
    <location>
        <position position="36"/>
    </location>
</feature>
<protein>
    <submittedName>
        <fullName evidence="10">Malate dehydrogenase (Oxaloacetate-decarboxylating)</fullName>
    </submittedName>
</protein>
<evidence type="ECO:0000256" key="1">
    <source>
        <dbReference type="ARBA" id="ARBA00001936"/>
    </source>
</evidence>
<dbReference type="InterPro" id="IPR046346">
    <property type="entry name" value="Aminoacid_DH-like_N_sf"/>
</dbReference>
<dbReference type="CDD" id="cd05311">
    <property type="entry name" value="NAD_bind_2_malic_enz"/>
    <property type="match status" value="1"/>
</dbReference>
<evidence type="ECO:0000313" key="11">
    <source>
        <dbReference type="Proteomes" id="UP001158066"/>
    </source>
</evidence>
<dbReference type="GO" id="GO:0004470">
    <property type="term" value="F:malic enzyme activity"/>
    <property type="evidence" value="ECO:0007669"/>
    <property type="project" value="InterPro"/>
</dbReference>
<keyword evidence="4" id="KW-0560">Oxidoreductase</keyword>
<evidence type="ECO:0000256" key="3">
    <source>
        <dbReference type="ARBA" id="ARBA00022723"/>
    </source>
</evidence>
<comment type="caution">
    <text evidence="10">The sequence shown here is derived from an EMBL/GenBank/DDBJ whole genome shotgun (WGS) entry which is preliminary data.</text>
</comment>
<dbReference type="InterPro" id="IPR001891">
    <property type="entry name" value="Malic_OxRdtase"/>
</dbReference>
<dbReference type="InterPro" id="IPR012301">
    <property type="entry name" value="Malic_N_dom"/>
</dbReference>
<dbReference type="Pfam" id="PF03949">
    <property type="entry name" value="Malic_M"/>
    <property type="match status" value="1"/>
</dbReference>
<reference evidence="10" key="1">
    <citation type="submission" date="2017-05" db="EMBL/GenBank/DDBJ databases">
        <authorList>
            <person name="Varghese N."/>
            <person name="Submissions S."/>
        </authorList>
    </citation>
    <scope>NUCLEOTIDE SEQUENCE</scope>
    <source>
        <strain evidence="10">Su22</strain>
    </source>
</reference>
<comment type="similarity">
    <text evidence="2">Belongs to the malic enzymes family.</text>
</comment>
<dbReference type="InterPro" id="IPR015884">
    <property type="entry name" value="Malic_enzyme_CS"/>
</dbReference>
<comment type="cofactor">
    <cofactor evidence="1">
        <name>Mn(2+)</name>
        <dbReference type="ChEBI" id="CHEBI:29035"/>
    </cofactor>
</comment>
<dbReference type="Pfam" id="PF00390">
    <property type="entry name" value="malic"/>
    <property type="match status" value="1"/>
</dbReference>
<evidence type="ECO:0000256" key="4">
    <source>
        <dbReference type="ARBA" id="ARBA00023002"/>
    </source>
</evidence>
<evidence type="ECO:0000256" key="7">
    <source>
        <dbReference type="PIRSR" id="PIRSR000106-3"/>
    </source>
</evidence>
<feature type="binding site" evidence="6">
    <location>
        <position position="315"/>
    </location>
    <ligand>
        <name>(S)-malate</name>
        <dbReference type="ChEBI" id="CHEBI:15589"/>
    </ligand>
</feature>
<accession>A0AA46AJJ9</accession>
<dbReference type="SMART" id="SM01274">
    <property type="entry name" value="malic"/>
    <property type="match status" value="1"/>
</dbReference>
<evidence type="ECO:0000313" key="10">
    <source>
        <dbReference type="EMBL" id="SMP62825.1"/>
    </source>
</evidence>
<dbReference type="Gene3D" id="3.40.50.720">
    <property type="entry name" value="NAD(P)-binding Rossmann-like Domain"/>
    <property type="match status" value="1"/>
</dbReference>
<dbReference type="SUPFAM" id="SSF53223">
    <property type="entry name" value="Aminoacid dehydrogenase-like, N-terminal domain"/>
    <property type="match status" value="1"/>
</dbReference>
<dbReference type="PANTHER" id="PTHR43237:SF4">
    <property type="entry name" value="NADP-DEPENDENT MALIC ENZYME"/>
    <property type="match status" value="1"/>
</dbReference>
<dbReference type="EMBL" id="FXUF01000010">
    <property type="protein sequence ID" value="SMP62825.1"/>
    <property type="molecule type" value="Genomic_DNA"/>
</dbReference>
<sequence>MDYNQLSLEMHEKLVGKIAVISKAPVKTKEDLSIAYTPGVAEPCKRIEANPEDVYRYTAKSNLIAVVSNGTAVLGLGNIGAAASIPVMEGKCVLFKEFGNVEAFPICLDTQDPDEVVRIVKAMEPVFGGINLEDIAAPACFEIEEKLKKMLNIPVFHDDQHGTAIVTVAAVVNALKLTGKKISDITAVINGSGAAGNSIAGMLTEMGIGDLLMCDRKGIISRNRQDLDPYKKKLSLTTNKANLEGALADAMKGADIFIGVSAPGVVTKDMVRSMNDKAIVLPMANPIPEIMPEEAREAGAYIIGTGRSDFPNQVNNVLAFPGVFRGALDVRASDINEAMKIAAAKALADAVGDKLSVDMILPLAFDTGYMEQVAQAVKQAAIESGVARI</sequence>
<evidence type="ECO:0000259" key="8">
    <source>
        <dbReference type="SMART" id="SM00919"/>
    </source>
</evidence>
<dbReference type="GO" id="GO:0046872">
    <property type="term" value="F:metal ion binding"/>
    <property type="evidence" value="ECO:0007669"/>
    <property type="project" value="UniProtKB-KW"/>
</dbReference>
<feature type="binding site" evidence="7">
    <location>
        <position position="134"/>
    </location>
    <ligand>
        <name>a divalent metal cation</name>
        <dbReference type="ChEBI" id="CHEBI:60240"/>
    </ligand>
</feature>
<evidence type="ECO:0000256" key="2">
    <source>
        <dbReference type="ARBA" id="ARBA00008785"/>
    </source>
</evidence>
<comment type="cofactor">
    <cofactor evidence="7">
        <name>Mg(2+)</name>
        <dbReference type="ChEBI" id="CHEBI:18420"/>
    </cofactor>
    <cofactor evidence="7">
        <name>Mn(2+)</name>
        <dbReference type="ChEBI" id="CHEBI:29035"/>
    </cofactor>
    <text evidence="7">Divalent metal cations. Prefers magnesium or manganese.</text>
</comment>
<dbReference type="FunFam" id="3.40.50.720:FF:000095">
    <property type="entry name" value="NADP-dependent malic enzyme"/>
    <property type="match status" value="1"/>
</dbReference>
<dbReference type="GO" id="GO:0051287">
    <property type="term" value="F:NAD binding"/>
    <property type="evidence" value="ECO:0007669"/>
    <property type="project" value="InterPro"/>
</dbReference>
<feature type="binding site" evidence="6">
    <location>
        <position position="285"/>
    </location>
    <ligand>
        <name>(S)-malate</name>
        <dbReference type="ChEBI" id="CHEBI:15589"/>
    </ligand>
</feature>
<feature type="domain" description="Malic enzyme NAD-binding" evidence="8">
    <location>
        <begin position="160"/>
        <end position="382"/>
    </location>
</feature>
<dbReference type="InterPro" id="IPR012302">
    <property type="entry name" value="Malic_NAD-bd"/>
</dbReference>
<dbReference type="InterPro" id="IPR051674">
    <property type="entry name" value="Malate_Decarboxylase"/>
</dbReference>
<dbReference type="Gene3D" id="3.40.50.10380">
    <property type="entry name" value="Malic enzyme, N-terminal domain"/>
    <property type="match status" value="1"/>
</dbReference>
<organism evidence="10 11">
    <name type="scientific">Anoxynatronum buryatiense</name>
    <dbReference type="NCBI Taxonomy" id="489973"/>
    <lineage>
        <taxon>Bacteria</taxon>
        <taxon>Bacillati</taxon>
        <taxon>Bacillota</taxon>
        <taxon>Clostridia</taxon>
        <taxon>Eubacteriales</taxon>
        <taxon>Clostridiaceae</taxon>
        <taxon>Anoxynatronum</taxon>
    </lineage>
</organism>
<dbReference type="Proteomes" id="UP001158066">
    <property type="component" value="Unassembled WGS sequence"/>
</dbReference>
<keyword evidence="11" id="KW-1185">Reference proteome</keyword>
<dbReference type="SUPFAM" id="SSF51735">
    <property type="entry name" value="NAD(P)-binding Rossmann-fold domains"/>
    <property type="match status" value="1"/>
</dbReference>
<feature type="domain" description="Malic enzyme N-terminal" evidence="9">
    <location>
        <begin position="15"/>
        <end position="148"/>
    </location>
</feature>
<dbReference type="SMART" id="SM00919">
    <property type="entry name" value="Malic_M"/>
    <property type="match status" value="1"/>
</dbReference>
<dbReference type="FunFam" id="3.40.50.10380:FF:000003">
    <property type="entry name" value="NADP-dependent malic enzyme"/>
    <property type="match status" value="1"/>
</dbReference>
<dbReference type="GO" id="GO:0016616">
    <property type="term" value="F:oxidoreductase activity, acting on the CH-OH group of donors, NAD or NADP as acceptor"/>
    <property type="evidence" value="ECO:0007669"/>
    <property type="project" value="InterPro"/>
</dbReference>
<name>A0AA46AJJ9_9CLOT</name>
<feature type="active site" description="Proton acceptor" evidence="5">
    <location>
        <position position="91"/>
    </location>
</feature>
<evidence type="ECO:0000256" key="5">
    <source>
        <dbReference type="PIRSR" id="PIRSR000106-1"/>
    </source>
</evidence>
<gene>
    <name evidence="10" type="ORF">SAMN06296020_110105</name>
</gene>